<dbReference type="Gene3D" id="1.10.260.40">
    <property type="entry name" value="lambda repressor-like DNA-binding domains"/>
    <property type="match status" value="1"/>
</dbReference>
<name>A0AAF0GTQ5_LATSK</name>
<dbReference type="GO" id="GO:0003677">
    <property type="term" value="F:DNA binding"/>
    <property type="evidence" value="ECO:0007669"/>
    <property type="project" value="UniProtKB-KW"/>
</dbReference>
<evidence type="ECO:0000313" key="5">
    <source>
        <dbReference type="EMBL" id="WGI19617.1"/>
    </source>
</evidence>
<dbReference type="InterPro" id="IPR039418">
    <property type="entry name" value="LexA-like"/>
</dbReference>
<dbReference type="SUPFAM" id="SSF47413">
    <property type="entry name" value="lambda repressor-like DNA-binding domains"/>
    <property type="match status" value="1"/>
</dbReference>
<gene>
    <name evidence="5" type="ORF">QBD03_02575</name>
</gene>
<organism evidence="5 6">
    <name type="scientific">Latilactobacillus sakei</name>
    <name type="common">Lactobacillus sakei</name>
    <dbReference type="NCBI Taxonomy" id="1599"/>
    <lineage>
        <taxon>Bacteria</taxon>
        <taxon>Bacillati</taxon>
        <taxon>Bacillota</taxon>
        <taxon>Bacilli</taxon>
        <taxon>Lactobacillales</taxon>
        <taxon>Lactobacillaceae</taxon>
        <taxon>Latilactobacillus</taxon>
    </lineage>
</organism>
<keyword evidence="1" id="KW-0805">Transcription regulation</keyword>
<dbReference type="EMBL" id="CP122959">
    <property type="protein sequence ID" value="WGI19617.1"/>
    <property type="molecule type" value="Genomic_DNA"/>
</dbReference>
<protein>
    <submittedName>
        <fullName evidence="5">LexA family transcriptional regulator</fullName>
    </submittedName>
</protein>
<sequence>MKTTEVIKLENPLKQRRLEMGLTLEEVGTKVGVGKSTVRKWENGLIENMGRDKIVLLSKALNISPLEILGITDTDSSTKLTDVYDQLNKVRKNNVLTFAKSQLKEQNSIHETVVPFSPRTKQQGNEITIYGAVSAGTGEMLGDGVATKRCYFGKIPHHDYALTVNGDSMKPMFEDGQIIFVENVEDDMEFLDGQIVIAILNGESYIKKLRIMKNCAQLISLNTKYDPIEVSADDDFKIKGKVIL</sequence>
<evidence type="ECO:0000256" key="3">
    <source>
        <dbReference type="ARBA" id="ARBA00023163"/>
    </source>
</evidence>
<dbReference type="InterPro" id="IPR010982">
    <property type="entry name" value="Lambda_DNA-bd_dom_sf"/>
</dbReference>
<evidence type="ECO:0000256" key="2">
    <source>
        <dbReference type="ARBA" id="ARBA00023125"/>
    </source>
</evidence>
<accession>A0AAF0GTQ5</accession>
<keyword evidence="3" id="KW-0804">Transcription</keyword>
<feature type="domain" description="HTH cro/C1-type" evidence="4">
    <location>
        <begin position="13"/>
        <end position="68"/>
    </location>
</feature>
<evidence type="ECO:0000256" key="1">
    <source>
        <dbReference type="ARBA" id="ARBA00023015"/>
    </source>
</evidence>
<dbReference type="InterPro" id="IPR001387">
    <property type="entry name" value="Cro/C1-type_HTH"/>
</dbReference>
<dbReference type="CDD" id="cd06529">
    <property type="entry name" value="S24_LexA-like"/>
    <property type="match status" value="1"/>
</dbReference>
<dbReference type="InterPro" id="IPR036286">
    <property type="entry name" value="LexA/Signal_pep-like_sf"/>
</dbReference>
<reference evidence="5" key="1">
    <citation type="submission" date="2023-04" db="EMBL/GenBank/DDBJ databases">
        <title>Novel strain of Lactilactobacillus sakei and use thereof.</title>
        <authorList>
            <person name="Kim S.Y."/>
        </authorList>
    </citation>
    <scope>NUCLEOTIDE SEQUENCE</scope>
    <source>
        <strain evidence="5">HUP1</strain>
    </source>
</reference>
<dbReference type="AlphaFoldDB" id="A0AAF0GTQ5"/>
<dbReference type="Pfam" id="PF01381">
    <property type="entry name" value="HTH_3"/>
    <property type="match status" value="1"/>
</dbReference>
<dbReference type="PROSITE" id="PS50943">
    <property type="entry name" value="HTH_CROC1"/>
    <property type="match status" value="1"/>
</dbReference>
<dbReference type="Proteomes" id="UP001179858">
    <property type="component" value="Chromosome"/>
</dbReference>
<dbReference type="SMART" id="SM00530">
    <property type="entry name" value="HTH_XRE"/>
    <property type="match status" value="1"/>
</dbReference>
<evidence type="ECO:0000313" key="6">
    <source>
        <dbReference type="Proteomes" id="UP001179858"/>
    </source>
</evidence>
<dbReference type="Gene3D" id="2.10.109.10">
    <property type="entry name" value="Umud Fragment, subunit A"/>
    <property type="match status" value="1"/>
</dbReference>
<dbReference type="PANTHER" id="PTHR40661:SF1">
    <property type="entry name" value="HTH CRO_C1-TYPE DOMAIN-CONTAINING PROTEIN"/>
    <property type="match status" value="1"/>
</dbReference>
<evidence type="ECO:0000259" key="4">
    <source>
        <dbReference type="PROSITE" id="PS50943"/>
    </source>
</evidence>
<dbReference type="PANTHER" id="PTHR40661">
    <property type="match status" value="1"/>
</dbReference>
<proteinExistence type="predicted"/>
<dbReference type="SUPFAM" id="SSF51306">
    <property type="entry name" value="LexA/Signal peptidase"/>
    <property type="match status" value="1"/>
</dbReference>
<dbReference type="CDD" id="cd00093">
    <property type="entry name" value="HTH_XRE"/>
    <property type="match status" value="1"/>
</dbReference>
<dbReference type="Pfam" id="PF00717">
    <property type="entry name" value="Peptidase_S24"/>
    <property type="match status" value="1"/>
</dbReference>
<dbReference type="RefSeq" id="WP_280103131.1">
    <property type="nucleotide sequence ID" value="NZ_CP122959.1"/>
</dbReference>
<keyword evidence="2" id="KW-0238">DNA-binding</keyword>
<dbReference type="InterPro" id="IPR015927">
    <property type="entry name" value="Peptidase_S24_S26A/B/C"/>
</dbReference>